<gene>
    <name evidence="2" type="ordered locus">Acid345_0954</name>
</gene>
<feature type="transmembrane region" description="Helical" evidence="1">
    <location>
        <begin position="97"/>
        <end position="117"/>
    </location>
</feature>
<dbReference type="EnsemblBacteria" id="ABF39957">
    <property type="protein sequence ID" value="ABF39957"/>
    <property type="gene ID" value="Acid345_0954"/>
</dbReference>
<proteinExistence type="predicted"/>
<dbReference type="HOGENOM" id="CLU_771132_0_0_0"/>
<feature type="transmembrane region" description="Helical" evidence="1">
    <location>
        <begin position="188"/>
        <end position="207"/>
    </location>
</feature>
<dbReference type="EMBL" id="CP000360">
    <property type="protein sequence ID" value="ABF39957.1"/>
    <property type="molecule type" value="Genomic_DNA"/>
</dbReference>
<dbReference type="RefSeq" id="WP_011521759.1">
    <property type="nucleotide sequence ID" value="NC_008009.1"/>
</dbReference>
<dbReference type="eggNOG" id="COG0701">
    <property type="taxonomic scope" value="Bacteria"/>
</dbReference>
<reference evidence="2 3" key="1">
    <citation type="journal article" date="2009" name="Appl. Environ. Microbiol.">
        <title>Three genomes from the phylum Acidobacteria provide insight into the lifestyles of these microorganisms in soils.</title>
        <authorList>
            <person name="Ward N.L."/>
            <person name="Challacombe J.F."/>
            <person name="Janssen P.H."/>
            <person name="Henrissat B."/>
            <person name="Coutinho P.M."/>
            <person name="Wu M."/>
            <person name="Xie G."/>
            <person name="Haft D.H."/>
            <person name="Sait M."/>
            <person name="Badger J."/>
            <person name="Barabote R.D."/>
            <person name="Bradley B."/>
            <person name="Brettin T.S."/>
            <person name="Brinkac L.M."/>
            <person name="Bruce D."/>
            <person name="Creasy T."/>
            <person name="Daugherty S.C."/>
            <person name="Davidsen T.M."/>
            <person name="DeBoy R.T."/>
            <person name="Detter J.C."/>
            <person name="Dodson R.J."/>
            <person name="Durkin A.S."/>
            <person name="Ganapathy A."/>
            <person name="Gwinn-Giglio M."/>
            <person name="Han C.S."/>
            <person name="Khouri H."/>
            <person name="Kiss H."/>
            <person name="Kothari S.P."/>
            <person name="Madupu R."/>
            <person name="Nelson K.E."/>
            <person name="Nelson W.C."/>
            <person name="Paulsen I."/>
            <person name="Penn K."/>
            <person name="Ren Q."/>
            <person name="Rosovitz M.J."/>
            <person name="Selengut J.D."/>
            <person name="Shrivastava S."/>
            <person name="Sullivan S.A."/>
            <person name="Tapia R."/>
            <person name="Thompson L.S."/>
            <person name="Watkins K.L."/>
            <person name="Yang Q."/>
            <person name="Yu C."/>
            <person name="Zafar N."/>
            <person name="Zhou L."/>
            <person name="Kuske C.R."/>
        </authorList>
    </citation>
    <scope>NUCLEOTIDE SEQUENCE [LARGE SCALE GENOMIC DNA]</scope>
    <source>
        <strain evidence="2 3">Ellin345</strain>
    </source>
</reference>
<feature type="transmembrane region" description="Helical" evidence="1">
    <location>
        <begin position="269"/>
        <end position="298"/>
    </location>
</feature>
<evidence type="ECO:0008006" key="4">
    <source>
        <dbReference type="Google" id="ProtNLM"/>
    </source>
</evidence>
<feature type="transmembrane region" description="Helical" evidence="1">
    <location>
        <begin position="129"/>
        <end position="149"/>
    </location>
</feature>
<name>Q1IT43_KORVE</name>
<sequence length="359" mass="37076">MSSSASAAPAFAVADVPKKSAVTTAQIVTVIFLGLAMALYFWVDSRYPSLMKKYHAGHAVKAAGAISFDAILPVNPTMPLTTRIVRTSGNWLYTNRIGMSFGMGFGALLLTLLPMFARRRFKSGFANTVLGVAAGAPLGVCANCVAPIGRGLVQAGASPNTALATMISSPTLNVVVLAMAFSLFPLPVAITKIATVLALLALVPWFAPKPEPEFACEIPQSAAAGSAVVLFLKNLAKMIAITLPFMVLAGVLGAILAEALPSSSLPAHVSILGIILVALIGAFLPVPMAFDVAIAFVLMSRGVALPYVVTLLCTLGCFSIYSALIVGKSLSWKTAGKMYGTVAALGIVAGLVTAAWSGF</sequence>
<evidence type="ECO:0000313" key="3">
    <source>
        <dbReference type="Proteomes" id="UP000002432"/>
    </source>
</evidence>
<keyword evidence="1" id="KW-0472">Membrane</keyword>
<feature type="transmembrane region" description="Helical" evidence="1">
    <location>
        <begin position="21"/>
        <end position="43"/>
    </location>
</feature>
<accession>Q1IT43</accession>
<dbReference type="Proteomes" id="UP000002432">
    <property type="component" value="Chromosome"/>
</dbReference>
<evidence type="ECO:0000313" key="2">
    <source>
        <dbReference type="EMBL" id="ABF39957.1"/>
    </source>
</evidence>
<evidence type="ECO:0000256" key="1">
    <source>
        <dbReference type="SAM" id="Phobius"/>
    </source>
</evidence>
<organism evidence="2 3">
    <name type="scientific">Koribacter versatilis (strain Ellin345)</name>
    <dbReference type="NCBI Taxonomy" id="204669"/>
    <lineage>
        <taxon>Bacteria</taxon>
        <taxon>Pseudomonadati</taxon>
        <taxon>Acidobacteriota</taxon>
        <taxon>Terriglobia</taxon>
        <taxon>Terriglobales</taxon>
        <taxon>Candidatus Korobacteraceae</taxon>
        <taxon>Candidatus Korobacter</taxon>
    </lineage>
</organism>
<feature type="transmembrane region" description="Helical" evidence="1">
    <location>
        <begin position="161"/>
        <end position="181"/>
    </location>
</feature>
<protein>
    <recommendedName>
        <fullName evidence="4">Permease</fullName>
    </recommendedName>
</protein>
<keyword evidence="1" id="KW-1133">Transmembrane helix</keyword>
<dbReference type="STRING" id="204669.Acid345_0954"/>
<feature type="transmembrane region" description="Helical" evidence="1">
    <location>
        <begin position="304"/>
        <end position="326"/>
    </location>
</feature>
<keyword evidence="3" id="KW-1185">Reference proteome</keyword>
<dbReference type="AlphaFoldDB" id="Q1IT43"/>
<feature type="transmembrane region" description="Helical" evidence="1">
    <location>
        <begin position="238"/>
        <end position="257"/>
    </location>
</feature>
<dbReference type="KEGG" id="aba:Acid345_0954"/>
<keyword evidence="1" id="KW-0812">Transmembrane</keyword>
<feature type="transmembrane region" description="Helical" evidence="1">
    <location>
        <begin position="338"/>
        <end position="356"/>
    </location>
</feature>
<dbReference type="OrthoDB" id="1488578at2"/>